<organism evidence="2 3">
    <name type="scientific">Portunus trituberculatus</name>
    <name type="common">Swimming crab</name>
    <name type="synonym">Neptunus trituberculatus</name>
    <dbReference type="NCBI Taxonomy" id="210409"/>
    <lineage>
        <taxon>Eukaryota</taxon>
        <taxon>Metazoa</taxon>
        <taxon>Ecdysozoa</taxon>
        <taxon>Arthropoda</taxon>
        <taxon>Crustacea</taxon>
        <taxon>Multicrustacea</taxon>
        <taxon>Malacostraca</taxon>
        <taxon>Eumalacostraca</taxon>
        <taxon>Eucarida</taxon>
        <taxon>Decapoda</taxon>
        <taxon>Pleocyemata</taxon>
        <taxon>Brachyura</taxon>
        <taxon>Eubrachyura</taxon>
        <taxon>Portunoidea</taxon>
        <taxon>Portunidae</taxon>
        <taxon>Portuninae</taxon>
        <taxon>Portunus</taxon>
    </lineage>
</organism>
<gene>
    <name evidence="2" type="ORF">E2C01_062872</name>
</gene>
<evidence type="ECO:0000313" key="3">
    <source>
        <dbReference type="Proteomes" id="UP000324222"/>
    </source>
</evidence>
<comment type="caution">
    <text evidence="2">The sequence shown here is derived from an EMBL/GenBank/DDBJ whole genome shotgun (WGS) entry which is preliminary data.</text>
</comment>
<dbReference type="Proteomes" id="UP000324222">
    <property type="component" value="Unassembled WGS sequence"/>
</dbReference>
<reference evidence="2 3" key="1">
    <citation type="submission" date="2019-05" db="EMBL/GenBank/DDBJ databases">
        <title>Another draft genome of Portunus trituberculatus and its Hox gene families provides insights of decapod evolution.</title>
        <authorList>
            <person name="Jeong J.-H."/>
            <person name="Song I."/>
            <person name="Kim S."/>
            <person name="Choi T."/>
            <person name="Kim D."/>
            <person name="Ryu S."/>
            <person name="Kim W."/>
        </authorList>
    </citation>
    <scope>NUCLEOTIDE SEQUENCE [LARGE SCALE GENOMIC DNA]</scope>
    <source>
        <tissue evidence="2">Muscle</tissue>
    </source>
</reference>
<proteinExistence type="predicted"/>
<name>A0A5B7HIR7_PORTR</name>
<dbReference type="AlphaFoldDB" id="A0A5B7HIR7"/>
<dbReference type="EMBL" id="VSRR010028197">
    <property type="protein sequence ID" value="MPC68668.1"/>
    <property type="molecule type" value="Genomic_DNA"/>
</dbReference>
<keyword evidence="3" id="KW-1185">Reference proteome</keyword>
<protein>
    <submittedName>
        <fullName evidence="2">Uncharacterized protein</fullName>
    </submittedName>
</protein>
<accession>A0A5B7HIR7</accession>
<feature type="compositionally biased region" description="Basic and acidic residues" evidence="1">
    <location>
        <begin position="13"/>
        <end position="37"/>
    </location>
</feature>
<feature type="region of interest" description="Disordered" evidence="1">
    <location>
        <begin position="1"/>
        <end position="61"/>
    </location>
</feature>
<sequence>MRLSLVRGTQGRVGKEGRQQRVKGQDRRAPGRRQEGTEEREEEGEGAGWKKRKREEKEGIG</sequence>
<evidence type="ECO:0000313" key="2">
    <source>
        <dbReference type="EMBL" id="MPC68668.1"/>
    </source>
</evidence>
<evidence type="ECO:0000256" key="1">
    <source>
        <dbReference type="SAM" id="MobiDB-lite"/>
    </source>
</evidence>